<feature type="region of interest" description="Disordered" evidence="1">
    <location>
        <begin position="154"/>
        <end position="175"/>
    </location>
</feature>
<comment type="caution">
    <text evidence="2">The sequence shown here is derived from an EMBL/GenBank/DDBJ whole genome shotgun (WGS) entry which is preliminary data.</text>
</comment>
<organism evidence="2 3">
    <name type="scientific">Photobacterium rosenbergii</name>
    <dbReference type="NCBI Taxonomy" id="294936"/>
    <lineage>
        <taxon>Bacteria</taxon>
        <taxon>Pseudomonadati</taxon>
        <taxon>Pseudomonadota</taxon>
        <taxon>Gammaproteobacteria</taxon>
        <taxon>Vibrionales</taxon>
        <taxon>Vibrionaceae</taxon>
        <taxon>Photobacterium</taxon>
    </lineage>
</organism>
<dbReference type="Proteomes" id="UP000241346">
    <property type="component" value="Unassembled WGS sequence"/>
</dbReference>
<dbReference type="OrthoDB" id="5817445at2"/>
<proteinExistence type="predicted"/>
<protein>
    <recommendedName>
        <fullName evidence="4">KfrA N-terminal DNA-binding domain-containing protein</fullName>
    </recommendedName>
</protein>
<evidence type="ECO:0000256" key="1">
    <source>
        <dbReference type="SAM" id="MobiDB-lite"/>
    </source>
</evidence>
<gene>
    <name evidence="2" type="ORF">C9J01_03065</name>
</gene>
<sequence>MDYDVNSHPFMKFSEAAQPEAFVKHFQQMMLAGKAFETMTVDSTRRLLEQSYQQSFKLIEEMDKQFASKNYQQQSLCFPFDLMDQMTRNMADQWSALAGLPTSASEEFAQELELAKAKEAELLTQVTAQEGKIEELAKSLAKSDDDVTKATKAKQTAQRNARKAKADLESATETNKQLEEQVNLLEADKVAAQQDNQSLNKQNAELKQQLANLQSQLEAVSQSS</sequence>
<reference evidence="2 3" key="1">
    <citation type="submission" date="2018-03" db="EMBL/GenBank/DDBJ databases">
        <title>Whole genome sequencing of Histamine producing bacteria.</title>
        <authorList>
            <person name="Butler K."/>
        </authorList>
    </citation>
    <scope>NUCLEOTIDE SEQUENCE [LARGE SCALE GENOMIC DNA]</scope>
    <source>
        <strain evidence="2 3">DSM 19138</strain>
    </source>
</reference>
<evidence type="ECO:0000313" key="2">
    <source>
        <dbReference type="EMBL" id="PSW16004.1"/>
    </source>
</evidence>
<dbReference type="EMBL" id="PYMB01000001">
    <property type="protein sequence ID" value="PSW16004.1"/>
    <property type="molecule type" value="Genomic_DNA"/>
</dbReference>
<evidence type="ECO:0000313" key="3">
    <source>
        <dbReference type="Proteomes" id="UP000241346"/>
    </source>
</evidence>
<dbReference type="AlphaFoldDB" id="A0A2T3NKF9"/>
<name>A0A2T3NKF9_9GAMM</name>
<evidence type="ECO:0008006" key="4">
    <source>
        <dbReference type="Google" id="ProtNLM"/>
    </source>
</evidence>
<accession>A0A2T3NKF9</accession>